<evidence type="ECO:0000256" key="5">
    <source>
        <dbReference type="ARBA" id="ARBA00022927"/>
    </source>
</evidence>
<keyword evidence="5 9" id="KW-0653">Protein transport</keyword>
<dbReference type="Pfam" id="PF21760">
    <property type="entry name" value="SecD_1st"/>
    <property type="match status" value="1"/>
</dbReference>
<keyword evidence="8 9" id="KW-0472">Membrane</keyword>
<evidence type="ECO:0000313" key="15">
    <source>
        <dbReference type="Proteomes" id="UP001597018"/>
    </source>
</evidence>
<feature type="transmembrane region" description="Helical" evidence="9">
    <location>
        <begin position="453"/>
        <end position="478"/>
    </location>
</feature>
<comment type="subcellular location">
    <subcellularLocation>
        <location evidence="1 9">Cell membrane</location>
        <topology evidence="1 9">Multi-pass membrane protein</topology>
    </subcellularLocation>
</comment>
<evidence type="ECO:0000256" key="6">
    <source>
        <dbReference type="ARBA" id="ARBA00022989"/>
    </source>
</evidence>
<feature type="region of interest" description="Disordered" evidence="10">
    <location>
        <begin position="127"/>
        <end position="167"/>
    </location>
</feature>
<dbReference type="InterPro" id="IPR048631">
    <property type="entry name" value="SecD_1st"/>
</dbReference>
<dbReference type="InterPro" id="IPR022813">
    <property type="entry name" value="SecD/SecF_arch_bac"/>
</dbReference>
<keyword evidence="7 9" id="KW-0811">Translocation</keyword>
<dbReference type="NCBIfam" id="TIGR01129">
    <property type="entry name" value="secD"/>
    <property type="match status" value="1"/>
</dbReference>
<feature type="transmembrane region" description="Helical" evidence="9">
    <location>
        <begin position="429"/>
        <end position="447"/>
    </location>
</feature>
<evidence type="ECO:0000259" key="13">
    <source>
        <dbReference type="Pfam" id="PF22599"/>
    </source>
</evidence>
<evidence type="ECO:0000259" key="11">
    <source>
        <dbReference type="Pfam" id="PF02355"/>
    </source>
</evidence>
<dbReference type="Gene3D" id="3.30.1360.200">
    <property type="match status" value="1"/>
</dbReference>
<evidence type="ECO:0000256" key="9">
    <source>
        <dbReference type="HAMAP-Rule" id="MF_01463"/>
    </source>
</evidence>
<proteinExistence type="inferred from homology"/>
<dbReference type="RefSeq" id="WP_263248632.1">
    <property type="nucleotide sequence ID" value="NZ_BAABLT010000029.1"/>
</dbReference>
<dbReference type="PANTHER" id="PTHR30081:SF1">
    <property type="entry name" value="PROTEIN TRANSLOCASE SUBUNIT SECD"/>
    <property type="match status" value="1"/>
</dbReference>
<evidence type="ECO:0000259" key="12">
    <source>
        <dbReference type="Pfam" id="PF21760"/>
    </source>
</evidence>
<evidence type="ECO:0000256" key="1">
    <source>
        <dbReference type="ARBA" id="ARBA00004651"/>
    </source>
</evidence>
<dbReference type="HAMAP" id="MF_01463_B">
    <property type="entry name" value="SecD_B"/>
    <property type="match status" value="1"/>
</dbReference>
<feature type="transmembrane region" description="Helical" evidence="9">
    <location>
        <begin position="12"/>
        <end position="30"/>
    </location>
</feature>
<dbReference type="Gene3D" id="1.20.1640.10">
    <property type="entry name" value="Multidrug efflux transporter AcrB transmembrane domain"/>
    <property type="match status" value="1"/>
</dbReference>
<dbReference type="InterPro" id="IPR048634">
    <property type="entry name" value="SecD_SecF_C"/>
</dbReference>
<evidence type="ECO:0000256" key="4">
    <source>
        <dbReference type="ARBA" id="ARBA00022692"/>
    </source>
</evidence>
<reference evidence="15" key="1">
    <citation type="journal article" date="2019" name="Int. J. Syst. Evol. Microbiol.">
        <title>The Global Catalogue of Microorganisms (GCM) 10K type strain sequencing project: providing services to taxonomists for standard genome sequencing and annotation.</title>
        <authorList>
            <consortium name="The Broad Institute Genomics Platform"/>
            <consortium name="The Broad Institute Genome Sequencing Center for Infectious Disease"/>
            <person name="Wu L."/>
            <person name="Ma J."/>
        </authorList>
    </citation>
    <scope>NUCLEOTIDE SEQUENCE [LARGE SCALE GENOMIC DNA]</scope>
    <source>
        <strain evidence="15">CCUG 56401</strain>
    </source>
</reference>
<comment type="subunit">
    <text evidence="9">Forms a complex with SecF. Part of the essential Sec protein translocation apparatus which comprises SecA, SecYEG and auxiliary proteins SecDF. Other proteins may also be involved.</text>
</comment>
<keyword evidence="2 9" id="KW-0813">Transport</keyword>
<evidence type="ECO:0000256" key="3">
    <source>
        <dbReference type="ARBA" id="ARBA00022475"/>
    </source>
</evidence>
<dbReference type="Pfam" id="PF22599">
    <property type="entry name" value="SecDF_P1_head"/>
    <property type="match status" value="1"/>
</dbReference>
<dbReference type="Pfam" id="PF07549">
    <property type="entry name" value="Sec_GG"/>
    <property type="match status" value="1"/>
</dbReference>
<dbReference type="NCBIfam" id="TIGR00916">
    <property type="entry name" value="2A0604s01"/>
    <property type="match status" value="1"/>
</dbReference>
<feature type="transmembrane region" description="Helical" evidence="9">
    <location>
        <begin position="380"/>
        <end position="401"/>
    </location>
</feature>
<dbReference type="EMBL" id="JBHTIW010000013">
    <property type="protein sequence ID" value="MFD0921477.1"/>
    <property type="molecule type" value="Genomic_DNA"/>
</dbReference>
<dbReference type="InterPro" id="IPR022646">
    <property type="entry name" value="SecD/SecF_CS"/>
</dbReference>
<feature type="compositionally biased region" description="Low complexity" evidence="10">
    <location>
        <begin position="127"/>
        <end position="151"/>
    </location>
</feature>
<feature type="domain" description="Protein export membrane protein SecD/SecF C-terminal" evidence="11">
    <location>
        <begin position="307"/>
        <end position="481"/>
    </location>
</feature>
<comment type="caution">
    <text evidence="14">The sequence shown here is derived from an EMBL/GenBank/DDBJ whole genome shotgun (WGS) entry which is preliminary data.</text>
</comment>
<organism evidence="14 15">
    <name type="scientific">Saccharopolyspora rosea</name>
    <dbReference type="NCBI Taxonomy" id="524884"/>
    <lineage>
        <taxon>Bacteria</taxon>
        <taxon>Bacillati</taxon>
        <taxon>Actinomycetota</taxon>
        <taxon>Actinomycetes</taxon>
        <taxon>Pseudonocardiales</taxon>
        <taxon>Pseudonocardiaceae</taxon>
        <taxon>Saccharopolyspora</taxon>
    </lineage>
</organism>
<feature type="transmembrane region" description="Helical" evidence="9">
    <location>
        <begin position="323"/>
        <end position="343"/>
    </location>
</feature>
<comment type="similarity">
    <text evidence="9">Belongs to the SecD/SecF family. SecD subfamily.</text>
</comment>
<dbReference type="InterPro" id="IPR055344">
    <property type="entry name" value="SecD_SecF_C_bact"/>
</dbReference>
<keyword evidence="3 9" id="KW-1003">Cell membrane</keyword>
<name>A0ABW3FYL8_9PSEU</name>
<dbReference type="SUPFAM" id="SSF82866">
    <property type="entry name" value="Multidrug efflux transporter AcrB transmembrane domain"/>
    <property type="match status" value="1"/>
</dbReference>
<dbReference type="PANTHER" id="PTHR30081">
    <property type="entry name" value="PROTEIN-EXPORT MEMBRANE PROTEIN SEC"/>
    <property type="match status" value="1"/>
</dbReference>
<evidence type="ECO:0000256" key="2">
    <source>
        <dbReference type="ARBA" id="ARBA00022448"/>
    </source>
</evidence>
<accession>A0ABW3FYL8</accession>
<sequence>MAPPAGQIRPGRYLAIFALIVVALYALVFFTGDGKPHPKLGIDLQGGTRVTLSARTPNGQPPSSQSLDQARQIIETRVNGMGISGSEVTRDGTNLVITVPGAGGEQAKQLGQTAELNFRKVSQVVPAQPAPAGTAPQAAPAQQPPGDGQQAIEQAKKTRQSTDPQVQAQALQALNCKAEDPLRGNDDPKLPLVTCNREGTEKYVLEPVLLAGKEISNAQAVPPSQQNPQWTVNLEFKAAGAKTWADFTSANVGKQAAFVLDTEVVSAPSINEPLLAGNASISGRFNQQSATDLANILKYGSLPLAFDQSEAETVSATLGVASLQAGLIAGAIGLFLVAVYCLAYYRVLGLLTILSLFLSGGVVYAVLVLLGRWVGFTLDLAGVAGFIVAIGITADSFIVFFERLKDEIREGRTFRSAVPRAWTRAKRTILSADAVSFLAAAVLYVLAVGQVKGFAFTLGMSTVLDLVVVFLVTHPLVAMASKNRFLSRPSVSGLGAVQRIGEKYRAAQKKAQRSTTAKEA</sequence>
<evidence type="ECO:0000256" key="8">
    <source>
        <dbReference type="ARBA" id="ARBA00023136"/>
    </source>
</evidence>
<dbReference type="InterPro" id="IPR054384">
    <property type="entry name" value="SecDF_P1_head"/>
</dbReference>
<dbReference type="InterPro" id="IPR005791">
    <property type="entry name" value="SecD"/>
</dbReference>
<evidence type="ECO:0000256" key="7">
    <source>
        <dbReference type="ARBA" id="ARBA00023010"/>
    </source>
</evidence>
<protein>
    <recommendedName>
        <fullName evidence="9">Protein translocase subunit SecD</fullName>
    </recommendedName>
</protein>
<keyword evidence="6 9" id="KW-1133">Transmembrane helix</keyword>
<feature type="transmembrane region" description="Helical" evidence="9">
    <location>
        <begin position="350"/>
        <end position="374"/>
    </location>
</feature>
<evidence type="ECO:0000256" key="10">
    <source>
        <dbReference type="SAM" id="MobiDB-lite"/>
    </source>
</evidence>
<keyword evidence="15" id="KW-1185">Reference proteome</keyword>
<keyword evidence="4 9" id="KW-0812">Transmembrane</keyword>
<dbReference type="Gene3D" id="3.30.70.3220">
    <property type="match status" value="1"/>
</dbReference>
<dbReference type="Proteomes" id="UP001597018">
    <property type="component" value="Unassembled WGS sequence"/>
</dbReference>
<comment type="function">
    <text evidence="9">Part of the Sec protein translocase complex. Interacts with the SecYEG preprotein conducting channel. SecDF uses the proton motive force (PMF) to complete protein translocation after the ATP-dependent function of SecA.</text>
</comment>
<evidence type="ECO:0000313" key="14">
    <source>
        <dbReference type="EMBL" id="MFD0921477.1"/>
    </source>
</evidence>
<gene>
    <name evidence="9 14" type="primary">secD</name>
    <name evidence="14" type="ORF">ACFQ16_17175</name>
</gene>
<dbReference type="Pfam" id="PF02355">
    <property type="entry name" value="SecD_SecF_C"/>
    <property type="match status" value="1"/>
</dbReference>
<feature type="domain" description="Protein translocase subunit SecDF P1" evidence="12">
    <location>
        <begin position="67"/>
        <end position="122"/>
    </location>
</feature>
<feature type="domain" description="SecDF P1 head subdomain" evidence="13">
    <location>
        <begin position="198"/>
        <end position="303"/>
    </location>
</feature>